<dbReference type="GO" id="GO:0004045">
    <property type="term" value="F:peptidyl-tRNA hydrolase activity"/>
    <property type="evidence" value="ECO:0007669"/>
    <property type="project" value="UniProtKB-EC"/>
</dbReference>
<dbReference type="NCBIfam" id="NF006718">
    <property type="entry name" value="PRK09256.1"/>
    <property type="match status" value="1"/>
</dbReference>
<evidence type="ECO:0000256" key="2">
    <source>
        <dbReference type="SAM" id="MobiDB-lite"/>
    </source>
</evidence>
<comment type="caution">
    <text evidence="4">The sequence shown here is derived from an EMBL/GenBank/DDBJ whole genome shotgun (WGS) entry which is preliminary data.</text>
</comment>
<feature type="domain" description="Prokaryotic-type class I peptide chain release factors" evidence="3">
    <location>
        <begin position="21"/>
        <end position="37"/>
    </location>
</feature>
<evidence type="ECO:0000256" key="1">
    <source>
        <dbReference type="ARBA" id="ARBA00010835"/>
    </source>
</evidence>
<dbReference type="GO" id="GO:0072344">
    <property type="term" value="P:rescue of stalled ribosome"/>
    <property type="evidence" value="ECO:0007669"/>
    <property type="project" value="TreeGrafter"/>
</dbReference>
<name>A0A5M6I2B5_9HYPH</name>
<dbReference type="EC" id="3.1.1.29" evidence="4"/>
<dbReference type="GO" id="GO:0003747">
    <property type="term" value="F:translation release factor activity"/>
    <property type="evidence" value="ECO:0007669"/>
    <property type="project" value="InterPro"/>
</dbReference>
<dbReference type="SUPFAM" id="SSF75620">
    <property type="entry name" value="Release factor"/>
    <property type="match status" value="1"/>
</dbReference>
<evidence type="ECO:0000313" key="5">
    <source>
        <dbReference type="Proteomes" id="UP000323886"/>
    </source>
</evidence>
<organism evidence="4 5">
    <name type="scientific">Blastochloris sulfoviridis</name>
    <dbReference type="NCBI Taxonomy" id="50712"/>
    <lineage>
        <taxon>Bacteria</taxon>
        <taxon>Pseudomonadati</taxon>
        <taxon>Pseudomonadota</taxon>
        <taxon>Alphaproteobacteria</taxon>
        <taxon>Hyphomicrobiales</taxon>
        <taxon>Blastochloridaceae</taxon>
        <taxon>Blastochloris</taxon>
    </lineage>
</organism>
<sequence length="139" mass="15183">MIPVTATISLDPREIEETFVRAAGPGGQNVNKVATAVELRFDALRSPSLPAPVITRLLRLAGRRATKDGVVVLSAQRFRTQEANRADALARLVELIRQAAVEPKRRRATRPTAGSVKRRLEAKAKSGAVKRLRARPEAD</sequence>
<dbReference type="Pfam" id="PF00472">
    <property type="entry name" value="RF-1"/>
    <property type="match status" value="1"/>
</dbReference>
<dbReference type="PROSITE" id="PS00745">
    <property type="entry name" value="RF_PROK_I"/>
    <property type="match status" value="1"/>
</dbReference>
<keyword evidence="5" id="KW-1185">Reference proteome</keyword>
<evidence type="ECO:0000259" key="3">
    <source>
        <dbReference type="PROSITE" id="PS00745"/>
    </source>
</evidence>
<dbReference type="EMBL" id="VWPL01000007">
    <property type="protein sequence ID" value="KAA5602356.1"/>
    <property type="molecule type" value="Genomic_DNA"/>
</dbReference>
<dbReference type="RefSeq" id="WP_150096679.1">
    <property type="nucleotide sequence ID" value="NZ_VWPL01000007.1"/>
</dbReference>
<gene>
    <name evidence="4" type="ORF">F1193_05480</name>
</gene>
<accession>A0A5M6I2B5</accession>
<proteinExistence type="inferred from homology"/>
<keyword evidence="4" id="KW-0378">Hydrolase</keyword>
<dbReference type="PANTHER" id="PTHR47814">
    <property type="entry name" value="PEPTIDYL-TRNA HYDROLASE ARFB"/>
    <property type="match status" value="1"/>
</dbReference>
<protein>
    <submittedName>
        <fullName evidence="4">Aminoacyl-tRNA hydrolase</fullName>
        <ecNumber evidence="4">3.1.1.29</ecNumber>
    </submittedName>
</protein>
<dbReference type="AlphaFoldDB" id="A0A5M6I2B5"/>
<evidence type="ECO:0000313" key="4">
    <source>
        <dbReference type="EMBL" id="KAA5602356.1"/>
    </source>
</evidence>
<dbReference type="PANTHER" id="PTHR47814:SF1">
    <property type="entry name" value="PEPTIDYL-TRNA HYDROLASE ARFB"/>
    <property type="match status" value="1"/>
</dbReference>
<dbReference type="Proteomes" id="UP000323886">
    <property type="component" value="Unassembled WGS sequence"/>
</dbReference>
<reference evidence="4 5" key="1">
    <citation type="submission" date="2019-09" db="EMBL/GenBank/DDBJ databases">
        <title>Draft Whole-Genome sequence of Blastochloris sulfoviridis DSM 729.</title>
        <authorList>
            <person name="Meyer T.E."/>
            <person name="Kyndt J.A."/>
        </authorList>
    </citation>
    <scope>NUCLEOTIDE SEQUENCE [LARGE SCALE GENOMIC DNA]</scope>
    <source>
        <strain evidence="4 5">DSM 729</strain>
    </source>
</reference>
<comment type="similarity">
    <text evidence="1">Belongs to the prokaryotic/mitochondrial release factor family.</text>
</comment>
<dbReference type="Gene3D" id="3.30.160.20">
    <property type="match status" value="1"/>
</dbReference>
<dbReference type="GO" id="GO:0043022">
    <property type="term" value="F:ribosome binding"/>
    <property type="evidence" value="ECO:0007669"/>
    <property type="project" value="TreeGrafter"/>
</dbReference>
<dbReference type="OrthoDB" id="9815709at2"/>
<feature type="region of interest" description="Disordered" evidence="2">
    <location>
        <begin position="103"/>
        <end position="139"/>
    </location>
</feature>
<dbReference type="InterPro" id="IPR045853">
    <property type="entry name" value="Pep_chain_release_fac_I_sf"/>
</dbReference>
<dbReference type="InterPro" id="IPR000352">
    <property type="entry name" value="Pep_chain_release_fac_I"/>
</dbReference>